<keyword evidence="1" id="KW-0812">Transmembrane</keyword>
<name>A0A9D1U3I3_9LACO</name>
<feature type="transmembrane region" description="Helical" evidence="1">
    <location>
        <begin position="52"/>
        <end position="75"/>
    </location>
</feature>
<accession>A0A9D1U3I3</accession>
<sequence>MGNLLGLLMLLLVIIVVVPAIFGLLSGLLGNIFHSIIYKGNVSLLDAVMGGIHYGIILAIVSLVVLAIVDLGILIHQHDIKVSFANFRELFPGLCPLQVISAAFLLTFFIDTFFHVTIIFKVLLVILAYYTYVLYKRFLIHD</sequence>
<evidence type="ECO:0000313" key="3">
    <source>
        <dbReference type="Proteomes" id="UP000886878"/>
    </source>
</evidence>
<feature type="transmembrane region" description="Helical" evidence="1">
    <location>
        <begin position="7"/>
        <end position="32"/>
    </location>
</feature>
<reference evidence="2" key="2">
    <citation type="submission" date="2021-04" db="EMBL/GenBank/DDBJ databases">
        <authorList>
            <person name="Gilroy R."/>
        </authorList>
    </citation>
    <scope>NUCLEOTIDE SEQUENCE</scope>
    <source>
        <strain evidence="2">ChiHejej3B27-2180</strain>
    </source>
</reference>
<dbReference type="AlphaFoldDB" id="A0A9D1U3I3"/>
<proteinExistence type="predicted"/>
<dbReference type="Proteomes" id="UP000886878">
    <property type="component" value="Unassembled WGS sequence"/>
</dbReference>
<feature type="transmembrane region" description="Helical" evidence="1">
    <location>
        <begin position="116"/>
        <end position="135"/>
    </location>
</feature>
<gene>
    <name evidence="2" type="ORF">H9876_04670</name>
</gene>
<reference evidence="2" key="1">
    <citation type="journal article" date="2021" name="PeerJ">
        <title>Extensive microbial diversity within the chicken gut microbiome revealed by metagenomics and culture.</title>
        <authorList>
            <person name="Gilroy R."/>
            <person name="Ravi A."/>
            <person name="Getino M."/>
            <person name="Pursley I."/>
            <person name="Horton D.L."/>
            <person name="Alikhan N.F."/>
            <person name="Baker D."/>
            <person name="Gharbi K."/>
            <person name="Hall N."/>
            <person name="Watson M."/>
            <person name="Adriaenssens E.M."/>
            <person name="Foster-Nyarko E."/>
            <person name="Jarju S."/>
            <person name="Secka A."/>
            <person name="Antonio M."/>
            <person name="Oren A."/>
            <person name="Chaudhuri R.R."/>
            <person name="La Ragione R."/>
            <person name="Hildebrand F."/>
            <person name="Pallen M.J."/>
        </authorList>
    </citation>
    <scope>NUCLEOTIDE SEQUENCE</scope>
    <source>
        <strain evidence="2">ChiHejej3B27-2180</strain>
    </source>
</reference>
<evidence type="ECO:0000256" key="1">
    <source>
        <dbReference type="SAM" id="Phobius"/>
    </source>
</evidence>
<organism evidence="2 3">
    <name type="scientific">Candidatus Limosilactobacillus merdipullorum</name>
    <dbReference type="NCBI Taxonomy" id="2838653"/>
    <lineage>
        <taxon>Bacteria</taxon>
        <taxon>Bacillati</taxon>
        <taxon>Bacillota</taxon>
        <taxon>Bacilli</taxon>
        <taxon>Lactobacillales</taxon>
        <taxon>Lactobacillaceae</taxon>
        <taxon>Limosilactobacillus</taxon>
    </lineage>
</organism>
<protein>
    <submittedName>
        <fullName evidence="2">Uncharacterized protein</fullName>
    </submittedName>
</protein>
<feature type="transmembrane region" description="Helical" evidence="1">
    <location>
        <begin position="87"/>
        <end position="110"/>
    </location>
</feature>
<comment type="caution">
    <text evidence="2">The sequence shown here is derived from an EMBL/GenBank/DDBJ whole genome shotgun (WGS) entry which is preliminary data.</text>
</comment>
<evidence type="ECO:0000313" key="2">
    <source>
        <dbReference type="EMBL" id="HIW70646.1"/>
    </source>
</evidence>
<dbReference type="EMBL" id="DXGK01000097">
    <property type="protein sequence ID" value="HIW70646.1"/>
    <property type="molecule type" value="Genomic_DNA"/>
</dbReference>
<keyword evidence="1" id="KW-1133">Transmembrane helix</keyword>
<keyword evidence="1" id="KW-0472">Membrane</keyword>